<dbReference type="PROSITE" id="PS51257">
    <property type="entry name" value="PROKAR_LIPOPROTEIN"/>
    <property type="match status" value="1"/>
</dbReference>
<comment type="caution">
    <text evidence="2">The sequence shown here is derived from an EMBL/GenBank/DDBJ whole genome shotgun (WGS) entry which is preliminary data.</text>
</comment>
<accession>A0ABT7PP73</accession>
<dbReference type="EMBL" id="JASZZN010000020">
    <property type="protein sequence ID" value="MDM4018288.1"/>
    <property type="molecule type" value="Genomic_DNA"/>
</dbReference>
<reference evidence="2 3" key="1">
    <citation type="submission" date="2023-06" db="EMBL/GenBank/DDBJ databases">
        <title>Roseiconus lacunae JC819 isolated from Gulf of Mannar region, Tamil Nadu.</title>
        <authorList>
            <person name="Pk S."/>
            <person name="Ch S."/>
            <person name="Ch V.R."/>
        </authorList>
    </citation>
    <scope>NUCLEOTIDE SEQUENCE [LARGE SCALE GENOMIC DNA]</scope>
    <source>
        <strain evidence="2 3">JC819</strain>
    </source>
</reference>
<dbReference type="SUPFAM" id="SSF69318">
    <property type="entry name" value="Integrin alpha N-terminal domain"/>
    <property type="match status" value="1"/>
</dbReference>
<dbReference type="Pfam" id="PF13517">
    <property type="entry name" value="FG-GAP_3"/>
    <property type="match status" value="2"/>
</dbReference>
<dbReference type="RefSeq" id="WP_289166051.1">
    <property type="nucleotide sequence ID" value="NZ_JASZZN010000020.1"/>
</dbReference>
<dbReference type="InterPro" id="IPR028994">
    <property type="entry name" value="Integrin_alpha_N"/>
</dbReference>
<proteinExistence type="predicted"/>
<dbReference type="InterPro" id="IPR013517">
    <property type="entry name" value="FG-GAP"/>
</dbReference>
<dbReference type="Gene3D" id="2.130.10.130">
    <property type="entry name" value="Integrin alpha, N-terminal"/>
    <property type="match status" value="1"/>
</dbReference>
<evidence type="ECO:0000256" key="1">
    <source>
        <dbReference type="ARBA" id="ARBA00022729"/>
    </source>
</evidence>
<sequence length="528" mass="58433">MFWRFGWRYSPSLTGGIVFCVLTLGGLVGCSNYARQTPEGSANALTSDKLELINAVGPKVKAFCSDCHAMPRPTSSPADEWEMEIIQGFDLYRQTGRTDLDVPDQINVERYFKLQAPDKLTLPLPSTLNYPPATLPHQRSEVSRKRSRPPGVTHLGWFDLQLPSSPGHAILYCDIGLGTVNAYWPNRSDGAIKRLATLLQPVHIDVCDLDGDGRRDLLVADIGEFNAADSDLGRMIWLQAQEDETFKTHVLVEGLSRPSDIRAGDFDNDGDMDVLCATFGWRNSGHVFLLVNQGNDENGVPTFESKEVDPRHGTVHLPPIDFDSDGDLDFIALISQEHERVELFRNDGQGNFANELIWAAPDPAYGSSGIEIVDMDGDQDFDILYTNGDSFDRGAKPFHSVQWLENEGRLPMKRHEIGLMPGVLNATAGDFDSDGDMDVVAVALLPRDVSVGWVKQGSSPLVLYTCNDDGSYTPSRLEGQFHDHLSVIKGDFNGDGKLDFATGSFFRVIGQFSPKELEQPELLIWQSQ</sequence>
<evidence type="ECO:0000313" key="2">
    <source>
        <dbReference type="EMBL" id="MDM4018288.1"/>
    </source>
</evidence>
<keyword evidence="1" id="KW-0732">Signal</keyword>
<dbReference type="Proteomes" id="UP001239462">
    <property type="component" value="Unassembled WGS sequence"/>
</dbReference>
<name>A0ABT7PP73_9BACT</name>
<protein>
    <submittedName>
        <fullName evidence="2">VCBS repeat-containing protein</fullName>
    </submittedName>
</protein>
<keyword evidence="3" id="KW-1185">Reference proteome</keyword>
<gene>
    <name evidence="2" type="ORF">QTN89_22750</name>
</gene>
<dbReference type="PANTHER" id="PTHR44103:SF1">
    <property type="entry name" value="PROPROTEIN CONVERTASE P"/>
    <property type="match status" value="1"/>
</dbReference>
<organism evidence="2 3">
    <name type="scientific">Roseiconus lacunae</name>
    <dbReference type="NCBI Taxonomy" id="2605694"/>
    <lineage>
        <taxon>Bacteria</taxon>
        <taxon>Pseudomonadati</taxon>
        <taxon>Planctomycetota</taxon>
        <taxon>Planctomycetia</taxon>
        <taxon>Pirellulales</taxon>
        <taxon>Pirellulaceae</taxon>
        <taxon>Roseiconus</taxon>
    </lineage>
</organism>
<evidence type="ECO:0000313" key="3">
    <source>
        <dbReference type="Proteomes" id="UP001239462"/>
    </source>
</evidence>
<dbReference type="PANTHER" id="PTHR44103">
    <property type="entry name" value="PROPROTEIN CONVERTASE P"/>
    <property type="match status" value="1"/>
</dbReference>